<keyword evidence="8 10" id="KW-0472">Membrane</keyword>
<dbReference type="UniPathway" id="UPA00252"/>
<dbReference type="GO" id="GO:0005886">
    <property type="term" value="C:plasma membrane"/>
    <property type="evidence" value="ECO:0007669"/>
    <property type="project" value="UniProtKB-SubCell"/>
</dbReference>
<feature type="domain" description="HemY N-terminal" evidence="11">
    <location>
        <begin position="26"/>
        <end position="131"/>
    </location>
</feature>
<dbReference type="GO" id="GO:0006779">
    <property type="term" value="P:porphyrin-containing compound biosynthetic process"/>
    <property type="evidence" value="ECO:0007669"/>
    <property type="project" value="UniProtKB-KW"/>
</dbReference>
<dbReference type="Pfam" id="PF07219">
    <property type="entry name" value="HemY_N"/>
    <property type="match status" value="1"/>
</dbReference>
<protein>
    <submittedName>
        <fullName evidence="12">Heme biosynthesis protein HemY</fullName>
    </submittedName>
</protein>
<keyword evidence="6 10" id="KW-0812">Transmembrane</keyword>
<keyword evidence="9" id="KW-0627">Porphyrin biosynthesis</keyword>
<keyword evidence="7 10" id="KW-1133">Transmembrane helix</keyword>
<accession>A0A3A3GI04</accession>
<dbReference type="AlphaFoldDB" id="A0A3A3GI04"/>
<evidence type="ECO:0000256" key="5">
    <source>
        <dbReference type="ARBA" id="ARBA00022519"/>
    </source>
</evidence>
<dbReference type="NCBIfam" id="TIGR00540">
    <property type="entry name" value="TPR_hemY_coli"/>
    <property type="match status" value="1"/>
</dbReference>
<evidence type="ECO:0000256" key="8">
    <source>
        <dbReference type="ARBA" id="ARBA00023136"/>
    </source>
</evidence>
<comment type="pathway">
    <text evidence="3">Porphyrin-containing compound metabolism; protoheme biosynthesis.</text>
</comment>
<keyword evidence="4" id="KW-1003">Cell membrane</keyword>
<evidence type="ECO:0000256" key="2">
    <source>
        <dbReference type="ARBA" id="ARBA00004429"/>
    </source>
</evidence>
<evidence type="ECO:0000313" key="12">
    <source>
        <dbReference type="EMBL" id="RJG00530.1"/>
    </source>
</evidence>
<dbReference type="InterPro" id="IPR011990">
    <property type="entry name" value="TPR-like_helical_dom_sf"/>
</dbReference>
<dbReference type="OrthoDB" id="7053339at2"/>
<dbReference type="EMBL" id="QYUQ01000002">
    <property type="protein sequence ID" value="RJG00530.1"/>
    <property type="molecule type" value="Genomic_DNA"/>
</dbReference>
<gene>
    <name evidence="12" type="ORF">D3878_02185</name>
</gene>
<evidence type="ECO:0000256" key="4">
    <source>
        <dbReference type="ARBA" id="ARBA00022475"/>
    </source>
</evidence>
<evidence type="ECO:0000256" key="9">
    <source>
        <dbReference type="ARBA" id="ARBA00023244"/>
    </source>
</evidence>
<dbReference type="InterPro" id="IPR010817">
    <property type="entry name" value="HemY_N"/>
</dbReference>
<comment type="subcellular location">
    <subcellularLocation>
        <location evidence="2">Cell inner membrane</location>
        <topology evidence="2">Multi-pass membrane protein</topology>
    </subcellularLocation>
</comment>
<evidence type="ECO:0000259" key="11">
    <source>
        <dbReference type="Pfam" id="PF07219"/>
    </source>
</evidence>
<evidence type="ECO:0000256" key="1">
    <source>
        <dbReference type="ARBA" id="ARBA00002962"/>
    </source>
</evidence>
<organism evidence="12 13">
    <name type="scientific">Noviherbaspirillum sedimenti</name>
    <dbReference type="NCBI Taxonomy" id="2320865"/>
    <lineage>
        <taxon>Bacteria</taxon>
        <taxon>Pseudomonadati</taxon>
        <taxon>Pseudomonadota</taxon>
        <taxon>Betaproteobacteria</taxon>
        <taxon>Burkholderiales</taxon>
        <taxon>Oxalobacteraceae</taxon>
        <taxon>Noviherbaspirillum</taxon>
    </lineage>
</organism>
<dbReference type="RefSeq" id="WP_119783984.1">
    <property type="nucleotide sequence ID" value="NZ_QYUQ01000002.1"/>
</dbReference>
<sequence>MRFFLWLLFIFAAAVGLAAVARFNPGNVVFFYPPYRIDLSLNFFLLLTVLLFFLLYFAFKAFDVTMKMPQRVAAYRRNKHERESNKALREALKALLEGRFGHAEKAATRAVDSADNGGLAALIGAQAAHRMAQAARRDQWLARIADDPAMKTARLMTSVELLVDDRQPEAALAAVGELNASGTRHIHALRLALKASQQAQNWPEVLRLVRSLDKHGVLHQAASRRLRAMAYEALLSDKAHDAESIRRVWAEIPAADKLQPLVAAHAANTFNSSGLQSEARVIVEKALEAEWDDRLVRVYRRSAAAEGSPELLAQIERGEAWLASRLADAELTLTLGALCLKQKLWGKAQRFLEQSLANAADSATLREAHLKLAQLHEALDQEPQAQAHYRQCALTNLL</sequence>
<keyword evidence="5" id="KW-0997">Cell inner membrane</keyword>
<dbReference type="Proteomes" id="UP000266327">
    <property type="component" value="Unassembled WGS sequence"/>
</dbReference>
<evidence type="ECO:0000256" key="3">
    <source>
        <dbReference type="ARBA" id="ARBA00004744"/>
    </source>
</evidence>
<comment type="caution">
    <text evidence="12">The sequence shown here is derived from an EMBL/GenBank/DDBJ whole genome shotgun (WGS) entry which is preliminary data.</text>
</comment>
<evidence type="ECO:0000256" key="7">
    <source>
        <dbReference type="ARBA" id="ARBA00022989"/>
    </source>
</evidence>
<dbReference type="GO" id="GO:0042168">
    <property type="term" value="P:heme metabolic process"/>
    <property type="evidence" value="ECO:0007669"/>
    <property type="project" value="InterPro"/>
</dbReference>
<keyword evidence="13" id="KW-1185">Reference proteome</keyword>
<evidence type="ECO:0000313" key="13">
    <source>
        <dbReference type="Proteomes" id="UP000266327"/>
    </source>
</evidence>
<comment type="function">
    <text evidence="1">Involved in a late step of protoheme IX synthesis.</text>
</comment>
<feature type="transmembrane region" description="Helical" evidence="10">
    <location>
        <begin position="42"/>
        <end position="59"/>
    </location>
</feature>
<evidence type="ECO:0000256" key="6">
    <source>
        <dbReference type="ARBA" id="ARBA00022692"/>
    </source>
</evidence>
<dbReference type="InterPro" id="IPR005254">
    <property type="entry name" value="Heme_biosyn_assoc_TPR_pro"/>
</dbReference>
<evidence type="ECO:0000256" key="10">
    <source>
        <dbReference type="SAM" id="Phobius"/>
    </source>
</evidence>
<name>A0A3A3GI04_9BURK</name>
<proteinExistence type="predicted"/>
<dbReference type="SUPFAM" id="SSF48452">
    <property type="entry name" value="TPR-like"/>
    <property type="match status" value="1"/>
</dbReference>
<dbReference type="Gene3D" id="1.25.40.10">
    <property type="entry name" value="Tetratricopeptide repeat domain"/>
    <property type="match status" value="1"/>
</dbReference>
<reference evidence="13" key="1">
    <citation type="submission" date="2018-09" db="EMBL/GenBank/DDBJ databases">
        <authorList>
            <person name="Zhu H."/>
        </authorList>
    </citation>
    <scope>NUCLEOTIDE SEQUENCE [LARGE SCALE GENOMIC DNA]</scope>
    <source>
        <strain evidence="13">K1S02-23</strain>
    </source>
</reference>